<dbReference type="InterPro" id="IPR011990">
    <property type="entry name" value="TPR-like_helical_dom_sf"/>
</dbReference>
<gene>
    <name evidence="1" type="ORF">AVR91_0242230</name>
</gene>
<sequence length="721" mass="75528">MTDGAGVRNTISGSVTGSVVQAGTIGHLTLSPERHEPLPVPRQLPAGLRDFTGRDAQLAALDALLPSREDAGGAAVVAVVDGTGGGGKTSLVVQWAHRVQDVFPDGTLFVNLRGYGPSAPLKPGIVLASFLTALGVPEAQIPGELDALAGFYRSVLAGRRVLVVLDNAATAEQVRPLLPGTPGCLVVVTSRASLTDLVVSAAAHRVDLGLFTTAESQTLLRGIVGAARADTEPAATGELVRLCGGLPLAVRVAATRAAARPHYTLADVVADIGDEQTSELGNGFGGDGVVGGAVRSVFDWSFAELPPEQARVFRCLGAHPGAEFGVDAAAALTGLEPAGVYRCLEVLAELHLLEPSGRRRYRMHDLLHAYAAHRSGLDDTAEDRRKAVERVLAWYARTAWHADQMTMPALSGFTLDEVAVVAPEVVFTDRGAAVAWQHAEHATLVAAARRAADAGLNVAAMTVAVACKFMAVGSAAWAALYLEVTEVGVACALAAGNQGVEALLLDVRAITLRRMGRLAEAEAVIARTLVLAEETDDPAYWVIGLSGLGRIRREQGRWLEARDYFRRSASVARQSGQVRPEAVALCNLSWLSVQLGEFEHALGYAEQGLALRRQAGDLLGEAGALVDIALANQGLGRHGTAVSLCQRAITAYQDLDYTGVDLADTFLPLGTSLEALGALPAAAQALREAITVLTELDDPRAAPTRVRLTGLEARIAADSCP</sequence>
<dbReference type="SUPFAM" id="SSF52540">
    <property type="entry name" value="P-loop containing nucleoside triphosphate hydrolases"/>
    <property type="match status" value="1"/>
</dbReference>
<dbReference type="EMBL" id="LQMT02000066">
    <property type="protein sequence ID" value="ONF61741.1"/>
    <property type="molecule type" value="Genomic_DNA"/>
</dbReference>
<dbReference type="SMART" id="SM00028">
    <property type="entry name" value="TPR"/>
    <property type="match status" value="5"/>
</dbReference>
<evidence type="ECO:0000313" key="1">
    <source>
        <dbReference type="EMBL" id="ONF61741.1"/>
    </source>
</evidence>
<organism evidence="1 2">
    <name type="scientific">Amycolatopsis keratiniphila subsp. keratiniphila</name>
    <dbReference type="NCBI Taxonomy" id="227715"/>
    <lineage>
        <taxon>Bacteria</taxon>
        <taxon>Bacillati</taxon>
        <taxon>Actinomycetota</taxon>
        <taxon>Actinomycetes</taxon>
        <taxon>Pseudonocardiales</taxon>
        <taxon>Pseudonocardiaceae</taxon>
        <taxon>Amycolatopsis</taxon>
        <taxon>Amycolatopsis japonica group</taxon>
    </lineage>
</organism>
<protein>
    <submittedName>
        <fullName evidence="1">Uncharacterized protein</fullName>
    </submittedName>
</protein>
<dbReference type="InterPro" id="IPR019734">
    <property type="entry name" value="TPR_rpt"/>
</dbReference>
<reference evidence="1 2" key="1">
    <citation type="submission" date="2016-12" db="EMBL/GenBank/DDBJ databases">
        <title>Amycolatopsis keratiniphila subsp. keratiniphila genome sequencing and assembly.</title>
        <authorList>
            <person name="Mayilraj S."/>
            <person name="Kaur N."/>
        </authorList>
    </citation>
    <scope>NUCLEOTIDE SEQUENCE [LARGE SCALE GENOMIC DNA]</scope>
    <source>
        <strain evidence="1 2">DSM 44409</strain>
    </source>
</reference>
<dbReference type="OrthoDB" id="581105at2"/>
<dbReference type="Proteomes" id="UP000076660">
    <property type="component" value="Unassembled WGS sequence"/>
</dbReference>
<proteinExistence type="predicted"/>
<dbReference type="GO" id="GO:0043531">
    <property type="term" value="F:ADP binding"/>
    <property type="evidence" value="ECO:0007669"/>
    <property type="project" value="InterPro"/>
</dbReference>
<evidence type="ECO:0000313" key="2">
    <source>
        <dbReference type="Proteomes" id="UP000076660"/>
    </source>
</evidence>
<dbReference type="PANTHER" id="PTHR47691">
    <property type="entry name" value="REGULATOR-RELATED"/>
    <property type="match status" value="1"/>
</dbReference>
<dbReference type="AlphaFoldDB" id="A0A1W2LFS7"/>
<dbReference type="SUPFAM" id="SSF48452">
    <property type="entry name" value="TPR-like"/>
    <property type="match status" value="1"/>
</dbReference>
<dbReference type="Pfam" id="PF13424">
    <property type="entry name" value="TPR_12"/>
    <property type="match status" value="1"/>
</dbReference>
<comment type="caution">
    <text evidence="1">The sequence shown here is derived from an EMBL/GenBank/DDBJ whole genome shotgun (WGS) entry which is preliminary data.</text>
</comment>
<dbReference type="Gene3D" id="3.40.50.300">
    <property type="entry name" value="P-loop containing nucleotide triphosphate hydrolases"/>
    <property type="match status" value="1"/>
</dbReference>
<dbReference type="Gene3D" id="1.25.40.10">
    <property type="entry name" value="Tetratricopeptide repeat domain"/>
    <property type="match status" value="1"/>
</dbReference>
<accession>A0A1W2LFS7</accession>
<dbReference type="PANTHER" id="PTHR47691:SF3">
    <property type="entry name" value="HTH-TYPE TRANSCRIPTIONAL REGULATOR RV0890C-RELATED"/>
    <property type="match status" value="1"/>
</dbReference>
<name>A0A1W2LFS7_9PSEU</name>
<dbReference type="InterPro" id="IPR027417">
    <property type="entry name" value="P-loop_NTPase"/>
</dbReference>
<dbReference type="RefSeq" id="WP_063271685.1">
    <property type="nucleotide sequence ID" value="NZ_LQMT02000066.1"/>
</dbReference>
<dbReference type="PRINTS" id="PR00364">
    <property type="entry name" value="DISEASERSIST"/>
</dbReference>